<organism evidence="1 2">
    <name type="scientific">Ricinus communis</name>
    <name type="common">Castor bean</name>
    <dbReference type="NCBI Taxonomy" id="3988"/>
    <lineage>
        <taxon>Eukaryota</taxon>
        <taxon>Viridiplantae</taxon>
        <taxon>Streptophyta</taxon>
        <taxon>Embryophyta</taxon>
        <taxon>Tracheophyta</taxon>
        <taxon>Spermatophyta</taxon>
        <taxon>Magnoliopsida</taxon>
        <taxon>eudicotyledons</taxon>
        <taxon>Gunneridae</taxon>
        <taxon>Pentapetalae</taxon>
        <taxon>rosids</taxon>
        <taxon>fabids</taxon>
        <taxon>Malpighiales</taxon>
        <taxon>Euphorbiaceae</taxon>
        <taxon>Acalyphoideae</taxon>
        <taxon>Acalypheae</taxon>
        <taxon>Ricinus</taxon>
    </lineage>
</organism>
<proteinExistence type="predicted"/>
<protein>
    <submittedName>
        <fullName evidence="1">Uncharacterized protein</fullName>
    </submittedName>
</protein>
<gene>
    <name evidence="1" type="ORF">RCOM_1847770</name>
</gene>
<name>B9TG66_RICCO</name>
<dbReference type="Proteomes" id="UP000008311">
    <property type="component" value="Unassembled WGS sequence"/>
</dbReference>
<evidence type="ECO:0000313" key="1">
    <source>
        <dbReference type="EMBL" id="EEF25148.1"/>
    </source>
</evidence>
<dbReference type="EMBL" id="EQ980398">
    <property type="protein sequence ID" value="EEF25148.1"/>
    <property type="molecule type" value="Genomic_DNA"/>
</dbReference>
<accession>B9TG66</accession>
<evidence type="ECO:0000313" key="2">
    <source>
        <dbReference type="Proteomes" id="UP000008311"/>
    </source>
</evidence>
<keyword evidence="2" id="KW-1185">Reference proteome</keyword>
<dbReference type="AlphaFoldDB" id="B9TG66"/>
<dbReference type="InParanoid" id="B9TG66"/>
<sequence length="142" mass="14861">MPVLRVHAKACPFPFALVPQPAISPESLIAVALVKSSAEAPGRMPRSSMPVAAAQRKAWATLLGLFELPATSPRLLMSTAPAPVPPSDPRSTAPLLLLHTYARKKGLPPMTAEPATWPALFRLMAPAGVPPSGSISTMLVPS</sequence>
<reference evidence="2" key="1">
    <citation type="journal article" date="2010" name="Nat. Biotechnol.">
        <title>Draft genome sequence of the oilseed species Ricinus communis.</title>
        <authorList>
            <person name="Chan A.P."/>
            <person name="Crabtree J."/>
            <person name="Zhao Q."/>
            <person name="Lorenzi H."/>
            <person name="Orvis J."/>
            <person name="Puiu D."/>
            <person name="Melake-Berhan A."/>
            <person name="Jones K.M."/>
            <person name="Redman J."/>
            <person name="Chen G."/>
            <person name="Cahoon E.B."/>
            <person name="Gedil M."/>
            <person name="Stanke M."/>
            <person name="Haas B.J."/>
            <person name="Wortman J.R."/>
            <person name="Fraser-Liggett C.M."/>
            <person name="Ravel J."/>
            <person name="Rabinowicz P.D."/>
        </authorList>
    </citation>
    <scope>NUCLEOTIDE SEQUENCE [LARGE SCALE GENOMIC DNA]</scope>
    <source>
        <strain evidence="2">cv. Hale</strain>
    </source>
</reference>